<dbReference type="Pfam" id="PF18145">
    <property type="entry name" value="SAVED"/>
    <property type="match status" value="1"/>
</dbReference>
<evidence type="ECO:0000313" key="3">
    <source>
        <dbReference type="Proteomes" id="UP000050509"/>
    </source>
</evidence>
<organism evidence="2 3">
    <name type="scientific">Kouleothrix aurantiaca</name>
    <dbReference type="NCBI Taxonomy" id="186479"/>
    <lineage>
        <taxon>Bacteria</taxon>
        <taxon>Bacillati</taxon>
        <taxon>Chloroflexota</taxon>
        <taxon>Chloroflexia</taxon>
        <taxon>Chloroflexales</taxon>
        <taxon>Roseiflexineae</taxon>
        <taxon>Roseiflexaceae</taxon>
        <taxon>Kouleothrix</taxon>
    </lineage>
</organism>
<keyword evidence="3" id="KW-1185">Reference proteome</keyword>
<feature type="domain" description="SMODS-associated and fused to various effectors" evidence="1">
    <location>
        <begin position="82"/>
        <end position="259"/>
    </location>
</feature>
<comment type="caution">
    <text evidence="2">The sequence shown here is derived from an EMBL/GenBank/DDBJ whole genome shotgun (WGS) entry which is preliminary data.</text>
</comment>
<reference evidence="2 3" key="1">
    <citation type="submission" date="2015-09" db="EMBL/GenBank/DDBJ databases">
        <title>Draft genome sequence of Kouleothrix aurantiaca JCM 19913.</title>
        <authorList>
            <person name="Hemp J."/>
        </authorList>
    </citation>
    <scope>NUCLEOTIDE SEQUENCE [LARGE SCALE GENOMIC DNA]</scope>
    <source>
        <strain evidence="2 3">COM-B</strain>
    </source>
</reference>
<accession>A0A0P9DBR9</accession>
<dbReference type="NCBIfam" id="NF033611">
    <property type="entry name" value="SAVED"/>
    <property type="match status" value="1"/>
</dbReference>
<evidence type="ECO:0000313" key="2">
    <source>
        <dbReference type="EMBL" id="KPV53211.1"/>
    </source>
</evidence>
<dbReference type="Proteomes" id="UP000050509">
    <property type="component" value="Unassembled WGS sequence"/>
</dbReference>
<evidence type="ECO:0000259" key="1">
    <source>
        <dbReference type="Pfam" id="PF18145"/>
    </source>
</evidence>
<gene>
    <name evidence="2" type="ORF">SE17_10945</name>
</gene>
<dbReference type="AlphaFoldDB" id="A0A0P9DBR9"/>
<sequence>MELQVINKQIGDIEAKLATMLPEHAINIDFWTRAGANPHTPNAKAIDWSEYFEPNLPAQATWNDTLLPNLQQQLHVCEKEQLCDIALRAKAHITAALAFGHTFPSTSTYDVWVEQSPSEWWHSKLKQKVADQTAPLVGTPKIANDNLPEISVELSIVWDIDQDVGETIEALKLPIGHRVQLHLTKPHTSVVSADHAKAIALQVRDVIKEVRGRIRRRPIHLFASVPVGLAVLIGTQLNACGPIQCYEHRKKQGDYVPACLLEG</sequence>
<name>A0A0P9DBR9_9CHLR</name>
<protein>
    <recommendedName>
        <fullName evidence="1">SMODS-associated and fused to various effectors domain-containing protein</fullName>
    </recommendedName>
</protein>
<dbReference type="EMBL" id="LJCR01000313">
    <property type="protein sequence ID" value="KPV53211.1"/>
    <property type="molecule type" value="Genomic_DNA"/>
</dbReference>
<dbReference type="InterPro" id="IPR040836">
    <property type="entry name" value="SAVED"/>
</dbReference>
<proteinExistence type="predicted"/>